<dbReference type="HAMAP" id="MF_01966">
    <property type="entry name" value="NADHX_epimerase"/>
    <property type="match status" value="1"/>
</dbReference>
<dbReference type="PROSITE" id="PS01049">
    <property type="entry name" value="YJEF_C_1"/>
    <property type="match status" value="1"/>
</dbReference>
<comment type="catalytic activity">
    <reaction evidence="2 18 19">
        <text>(6R)-NADPHX = (6S)-NADPHX</text>
        <dbReference type="Rhea" id="RHEA:32227"/>
        <dbReference type="ChEBI" id="CHEBI:64076"/>
        <dbReference type="ChEBI" id="CHEBI:64077"/>
        <dbReference type="EC" id="5.1.99.6"/>
    </reaction>
</comment>
<comment type="function">
    <text evidence="18">Catalyzes the epimerization of the S- and R-forms of NAD(P)HX, a damaged form of NAD(P)H that is a result of enzymatic or heat-dependent hydration. This is a prerequisite for the S-specific NAD(P)H-hydrate dehydratase to allow the repair of both epimers of NAD(P)HX.</text>
</comment>
<comment type="cofactor">
    <cofactor evidence="18 19">
        <name>K(+)</name>
        <dbReference type="ChEBI" id="CHEBI:29103"/>
    </cofactor>
    <text evidence="18 19">Binds 1 potassium ion per subunit.</text>
</comment>
<evidence type="ECO:0000256" key="10">
    <source>
        <dbReference type="ARBA" id="ARBA00023027"/>
    </source>
</evidence>
<comment type="subunit">
    <text evidence="17">Homotetramer.</text>
</comment>
<evidence type="ECO:0000256" key="17">
    <source>
        <dbReference type="HAMAP-Rule" id="MF_01965"/>
    </source>
</evidence>
<sequence>MYAPLPTPEEMAHWDKVCMDTYGPSGAILMENASREAYHVLSKNFGSLKGRSAVVFAGSGNNGGDAFALARQLWNHGVKVMILHTKDRDKYSGDSAYHMDLALRLDIPCLYLPDYHLDFLRKIDIVVDGLLGTGFQGPLRQEFQTWIKAINKLGKNSFVLSLDIPSGVNGTTGIPSPIAVNAHVTVTFEAAKLGLFLPPAKEFIGKLEIKKIGIPKIIRQQHPAKHVALTEDILHYLPKPHATMHKGEAGHVLILGGSPALTGAPMLSALGAIRSGAGLVTIGSPKQLVHEIKHDWPDIMGLPLGTGDDWDASCARELEDHLSRFDAVVLGPGLGRTPGALAFLTRYLDNPHPNTLLDADALYFLAQDKQVMAKVPKTSIVTPHPGEMARFFNVTSRDINADRAAYVRKFTQEFKVNILLKGAATIISDGEDPVYISPFATPNLALGGSGDVLSGIIAAIMARGVPTLMAAQIGVYWHGLCGRVLAREYPLRGNMPQEIAHTLPLAIKEWNDAHC</sequence>
<keyword evidence="12 17" id="KW-0456">Lyase</keyword>
<evidence type="ECO:0000256" key="15">
    <source>
        <dbReference type="ARBA" id="ARBA00048238"/>
    </source>
</evidence>
<dbReference type="Pfam" id="PF03853">
    <property type="entry name" value="YjeF_N"/>
    <property type="match status" value="1"/>
</dbReference>
<dbReference type="CDD" id="cd01171">
    <property type="entry name" value="YXKO-related"/>
    <property type="match status" value="1"/>
</dbReference>
<comment type="similarity">
    <text evidence="18">Belongs to the NnrE/AIBP family.</text>
</comment>
<evidence type="ECO:0000256" key="13">
    <source>
        <dbReference type="ARBA" id="ARBA00023268"/>
    </source>
</evidence>
<feature type="binding site" evidence="18">
    <location>
        <begin position="61"/>
        <end position="65"/>
    </location>
    <ligand>
        <name>(6S)-NADPHX</name>
        <dbReference type="ChEBI" id="CHEBI:64076"/>
    </ligand>
</feature>
<dbReference type="EC" id="4.2.1.136" evidence="19"/>
<feature type="binding site" evidence="18">
    <location>
        <position position="128"/>
    </location>
    <ligand>
        <name>K(+)</name>
        <dbReference type="ChEBI" id="CHEBI:29103"/>
    </ligand>
</feature>
<keyword evidence="13" id="KW-0511">Multifunctional enzyme</keyword>
<comment type="function">
    <text evidence="17">Catalyzes the dehydration of the S-form of NAD(P)HX at the expense of ADP, which is converted to AMP. Together with NAD(P)HX epimerase, which catalyzes the epimerization of the S- and R-forms, the enzyme allows the repair of both epimers of NAD(P)HX, a damaged form of NAD(P)H that is a result of enzymatic or heat-dependent hydration.</text>
</comment>
<evidence type="ECO:0000256" key="12">
    <source>
        <dbReference type="ARBA" id="ARBA00023239"/>
    </source>
</evidence>
<keyword evidence="9 18" id="KW-0630">Potassium</keyword>
<comment type="caution">
    <text evidence="22">The sequence shown here is derived from an EMBL/GenBank/DDBJ whole genome shotgun (WGS) entry which is preliminary data.</text>
</comment>
<dbReference type="PROSITE" id="PS51383">
    <property type="entry name" value="YJEF_C_3"/>
    <property type="match status" value="1"/>
</dbReference>
<evidence type="ECO:0000256" key="3">
    <source>
        <dbReference type="ARBA" id="ARBA00006001"/>
    </source>
</evidence>
<feature type="domain" description="YjeF N-terminal" evidence="21">
    <location>
        <begin position="11"/>
        <end position="220"/>
    </location>
</feature>
<feature type="binding site" evidence="17">
    <location>
        <position position="451"/>
    </location>
    <ligand>
        <name>(6S)-NADPHX</name>
        <dbReference type="ChEBI" id="CHEBI:64076"/>
    </ligand>
</feature>
<comment type="catalytic activity">
    <reaction evidence="16 17 19">
        <text>(6S)-NADPHX + ADP = AMP + phosphate + NADPH + H(+)</text>
        <dbReference type="Rhea" id="RHEA:32235"/>
        <dbReference type="ChEBI" id="CHEBI:15378"/>
        <dbReference type="ChEBI" id="CHEBI:43474"/>
        <dbReference type="ChEBI" id="CHEBI:57783"/>
        <dbReference type="ChEBI" id="CHEBI:64076"/>
        <dbReference type="ChEBI" id="CHEBI:456215"/>
        <dbReference type="ChEBI" id="CHEBI:456216"/>
        <dbReference type="EC" id="4.2.1.136"/>
    </reaction>
</comment>
<feature type="binding site" evidence="18">
    <location>
        <position position="62"/>
    </location>
    <ligand>
        <name>K(+)</name>
        <dbReference type="ChEBI" id="CHEBI:29103"/>
    </ligand>
</feature>
<comment type="caution">
    <text evidence="18">Lacks conserved residue(s) required for the propagation of feature annotation.</text>
</comment>
<feature type="binding site" evidence="17">
    <location>
        <position position="264"/>
    </location>
    <ligand>
        <name>(6S)-NADPHX</name>
        <dbReference type="ChEBI" id="CHEBI:64076"/>
    </ligand>
</feature>
<dbReference type="OrthoDB" id="9806925at2"/>
<dbReference type="HAMAP" id="MF_01965">
    <property type="entry name" value="NADHX_dehydratase"/>
    <property type="match status" value="1"/>
</dbReference>
<evidence type="ECO:0000256" key="1">
    <source>
        <dbReference type="ARBA" id="ARBA00000013"/>
    </source>
</evidence>
<evidence type="ECO:0000256" key="6">
    <source>
        <dbReference type="ARBA" id="ARBA00022741"/>
    </source>
</evidence>
<keyword evidence="23" id="KW-1185">Reference proteome</keyword>
<keyword evidence="6 17" id="KW-0547">Nucleotide-binding</keyword>
<dbReference type="EMBL" id="BDFE01000016">
    <property type="protein sequence ID" value="GAU08946.1"/>
    <property type="molecule type" value="Genomic_DNA"/>
</dbReference>
<proteinExistence type="inferred from homology"/>
<evidence type="ECO:0000256" key="5">
    <source>
        <dbReference type="ARBA" id="ARBA00022723"/>
    </source>
</evidence>
<comment type="function">
    <text evidence="14 19">Bifunctional enzyme that catalyzes the epimerization of the S- and R-forms of NAD(P)HX and the dehydration of the S-form of NAD(P)HX at the expense of ADP, which is converted to AMP. This allows the repair of both epimers of NAD(P)HX, a damaged form of NAD(P)H that is a result of enzymatic or heat-dependent hydration.</text>
</comment>
<dbReference type="NCBIfam" id="TIGR00197">
    <property type="entry name" value="yjeF_nterm"/>
    <property type="match status" value="1"/>
</dbReference>
<protein>
    <recommendedName>
        <fullName evidence="19">Bifunctional NAD(P)H-hydrate repair enzyme</fullName>
    </recommendedName>
    <alternativeName>
        <fullName evidence="19">Nicotinamide nucleotide repair protein</fullName>
    </alternativeName>
    <domain>
        <recommendedName>
            <fullName evidence="19">ADP-dependent (S)-NAD(P)H-hydrate dehydratase</fullName>
            <ecNumber evidence="19">4.2.1.136</ecNumber>
        </recommendedName>
        <alternativeName>
            <fullName evidence="19">ADP-dependent NAD(P)HX dehydratase</fullName>
        </alternativeName>
    </domain>
    <domain>
        <recommendedName>
            <fullName evidence="19">NAD(P)H-hydrate epimerase</fullName>
            <ecNumber evidence="19">5.1.99.6</ecNumber>
        </recommendedName>
    </domain>
</protein>
<dbReference type="PROSITE" id="PS51385">
    <property type="entry name" value="YJEF_N"/>
    <property type="match status" value="1"/>
</dbReference>
<dbReference type="InterPro" id="IPR030677">
    <property type="entry name" value="Nnr"/>
</dbReference>
<feature type="binding site" evidence="18">
    <location>
        <position position="163"/>
    </location>
    <ligand>
        <name>(6S)-NADPHX</name>
        <dbReference type="ChEBI" id="CHEBI:64076"/>
    </ligand>
</feature>
<dbReference type="GO" id="GO:0005524">
    <property type="term" value="F:ATP binding"/>
    <property type="evidence" value="ECO:0007669"/>
    <property type="project" value="UniProtKB-UniRule"/>
</dbReference>
<dbReference type="GO" id="GO:0052856">
    <property type="term" value="F:NAD(P)HX epimerase activity"/>
    <property type="evidence" value="ECO:0007669"/>
    <property type="project" value="UniProtKB-UniRule"/>
</dbReference>
<keyword evidence="8 17" id="KW-0521">NADP</keyword>
<evidence type="ECO:0000256" key="4">
    <source>
        <dbReference type="ARBA" id="ARBA00009524"/>
    </source>
</evidence>
<dbReference type="GO" id="GO:0110051">
    <property type="term" value="P:metabolite repair"/>
    <property type="evidence" value="ECO:0007669"/>
    <property type="project" value="TreeGrafter"/>
</dbReference>
<dbReference type="GO" id="GO:0046872">
    <property type="term" value="F:metal ion binding"/>
    <property type="evidence" value="ECO:0007669"/>
    <property type="project" value="UniProtKB-UniRule"/>
</dbReference>
<feature type="domain" description="YjeF C-terminal" evidence="20">
    <location>
        <begin position="229"/>
        <end position="510"/>
    </location>
</feature>
<evidence type="ECO:0000256" key="2">
    <source>
        <dbReference type="ARBA" id="ARBA00000909"/>
    </source>
</evidence>
<dbReference type="SUPFAM" id="SSF53613">
    <property type="entry name" value="Ribokinase-like"/>
    <property type="match status" value="1"/>
</dbReference>
<gene>
    <name evidence="17" type="primary">nnrD</name>
    <name evidence="18" type="synonym">nnrE</name>
    <name evidence="22" type="ORF">DPF_1665</name>
</gene>
<comment type="cofactor">
    <cofactor evidence="17">
        <name>Mg(2+)</name>
        <dbReference type="ChEBI" id="CHEBI:18420"/>
    </cofactor>
</comment>
<keyword evidence="10 17" id="KW-0520">NAD</keyword>
<comment type="catalytic activity">
    <reaction evidence="1 18 19">
        <text>(6R)-NADHX = (6S)-NADHX</text>
        <dbReference type="Rhea" id="RHEA:32215"/>
        <dbReference type="ChEBI" id="CHEBI:64074"/>
        <dbReference type="ChEBI" id="CHEBI:64075"/>
        <dbReference type="EC" id="5.1.99.6"/>
    </reaction>
</comment>
<feature type="binding site" evidence="18">
    <location>
        <begin position="132"/>
        <end position="138"/>
    </location>
    <ligand>
        <name>(6S)-NADPHX</name>
        <dbReference type="ChEBI" id="CHEBI:64076"/>
    </ligand>
</feature>
<dbReference type="SUPFAM" id="SSF64153">
    <property type="entry name" value="YjeF N-terminal domain-like"/>
    <property type="match status" value="1"/>
</dbReference>
<keyword evidence="22" id="KW-0808">Transferase</keyword>
<dbReference type="PANTHER" id="PTHR12592">
    <property type="entry name" value="ATP-DEPENDENT (S)-NAD(P)H-HYDRATE DEHYDRATASE FAMILY MEMBER"/>
    <property type="match status" value="1"/>
</dbReference>
<comment type="catalytic activity">
    <reaction evidence="15 17 19">
        <text>(6S)-NADHX + ADP = AMP + phosphate + NADH + H(+)</text>
        <dbReference type="Rhea" id="RHEA:32223"/>
        <dbReference type="ChEBI" id="CHEBI:15378"/>
        <dbReference type="ChEBI" id="CHEBI:43474"/>
        <dbReference type="ChEBI" id="CHEBI:57945"/>
        <dbReference type="ChEBI" id="CHEBI:64074"/>
        <dbReference type="ChEBI" id="CHEBI:456215"/>
        <dbReference type="ChEBI" id="CHEBI:456216"/>
        <dbReference type="EC" id="4.2.1.136"/>
    </reaction>
</comment>
<evidence type="ECO:0000256" key="7">
    <source>
        <dbReference type="ARBA" id="ARBA00022840"/>
    </source>
</evidence>
<evidence type="ECO:0000256" key="8">
    <source>
        <dbReference type="ARBA" id="ARBA00022857"/>
    </source>
</evidence>
<feature type="binding site" evidence="17">
    <location>
        <position position="384"/>
    </location>
    <ligand>
        <name>(6S)-NADPHX</name>
        <dbReference type="ChEBI" id="CHEBI:64076"/>
    </ligand>
</feature>
<reference evidence="23" key="1">
    <citation type="submission" date="2016-06" db="EMBL/GenBank/DDBJ databases">
        <title>Draft genome sequence of Desulfoplanes formicivorans strain Pf12B.</title>
        <authorList>
            <person name="Watanabe M."/>
            <person name="Kojima H."/>
            <person name="Fukui M."/>
        </authorList>
    </citation>
    <scope>NUCLEOTIDE SEQUENCE [LARGE SCALE GENOMIC DNA]</scope>
    <source>
        <strain evidence="23">Pf12B</strain>
    </source>
</reference>
<feature type="binding site" evidence="18">
    <location>
        <position position="166"/>
    </location>
    <ligand>
        <name>K(+)</name>
        <dbReference type="ChEBI" id="CHEBI:29103"/>
    </ligand>
</feature>
<feature type="binding site" evidence="17">
    <location>
        <position position="450"/>
    </location>
    <ligand>
        <name>AMP</name>
        <dbReference type="ChEBI" id="CHEBI:456215"/>
    </ligand>
</feature>
<evidence type="ECO:0000256" key="19">
    <source>
        <dbReference type="PIRNR" id="PIRNR017184"/>
    </source>
</evidence>
<evidence type="ECO:0000259" key="20">
    <source>
        <dbReference type="PROSITE" id="PS51383"/>
    </source>
</evidence>
<evidence type="ECO:0000256" key="11">
    <source>
        <dbReference type="ARBA" id="ARBA00023235"/>
    </source>
</evidence>
<evidence type="ECO:0000259" key="21">
    <source>
        <dbReference type="PROSITE" id="PS51385"/>
    </source>
</evidence>
<evidence type="ECO:0000256" key="16">
    <source>
        <dbReference type="ARBA" id="ARBA00049209"/>
    </source>
</evidence>
<evidence type="ECO:0000313" key="23">
    <source>
        <dbReference type="Proteomes" id="UP000095200"/>
    </source>
</evidence>
<name>A0A194AIP6_9BACT</name>
<dbReference type="InterPro" id="IPR000631">
    <property type="entry name" value="CARKD"/>
</dbReference>
<dbReference type="NCBIfam" id="TIGR00196">
    <property type="entry name" value="yjeF_cterm"/>
    <property type="match status" value="1"/>
</dbReference>
<dbReference type="Proteomes" id="UP000095200">
    <property type="component" value="Unassembled WGS sequence"/>
</dbReference>
<dbReference type="PANTHER" id="PTHR12592:SF0">
    <property type="entry name" value="ATP-DEPENDENT (S)-NAD(P)H-HYDRATE DEHYDRATASE"/>
    <property type="match status" value="1"/>
</dbReference>
<dbReference type="EC" id="5.1.99.6" evidence="19"/>
<dbReference type="Gene3D" id="3.40.1190.20">
    <property type="match status" value="1"/>
</dbReference>
<dbReference type="PROSITE" id="PS01050">
    <property type="entry name" value="YJEF_C_2"/>
    <property type="match status" value="1"/>
</dbReference>
<dbReference type="Pfam" id="PF01256">
    <property type="entry name" value="Carb_kinase"/>
    <property type="match status" value="1"/>
</dbReference>
<keyword evidence="7 17" id="KW-0067">ATP-binding</keyword>
<comment type="similarity">
    <text evidence="17">Belongs to the NnrD/CARKD family.</text>
</comment>
<dbReference type="GO" id="GO:0016301">
    <property type="term" value="F:kinase activity"/>
    <property type="evidence" value="ECO:0007669"/>
    <property type="project" value="UniProtKB-KW"/>
</dbReference>
<keyword evidence="11 18" id="KW-0413">Isomerase</keyword>
<dbReference type="AlphaFoldDB" id="A0A194AIP6"/>
<dbReference type="InterPro" id="IPR017953">
    <property type="entry name" value="Carbohydrate_kinase_pred_CS"/>
</dbReference>
<dbReference type="InterPro" id="IPR029056">
    <property type="entry name" value="Ribokinase-like"/>
</dbReference>
<dbReference type="InterPro" id="IPR036652">
    <property type="entry name" value="YjeF_N_dom_sf"/>
</dbReference>
<dbReference type="PIRSF" id="PIRSF017184">
    <property type="entry name" value="Nnr"/>
    <property type="match status" value="1"/>
</dbReference>
<evidence type="ECO:0000256" key="14">
    <source>
        <dbReference type="ARBA" id="ARBA00025153"/>
    </source>
</evidence>
<keyword evidence="22" id="KW-0418">Kinase</keyword>
<comment type="similarity">
    <text evidence="4 19">In the C-terminal section; belongs to the NnrD/CARKD family.</text>
</comment>
<dbReference type="Gene3D" id="3.40.50.10260">
    <property type="entry name" value="YjeF N-terminal domain"/>
    <property type="match status" value="1"/>
</dbReference>
<organism evidence="22 23">
    <name type="scientific">Desulfoplanes formicivorans</name>
    <dbReference type="NCBI Taxonomy" id="1592317"/>
    <lineage>
        <taxon>Bacteria</taxon>
        <taxon>Pseudomonadati</taxon>
        <taxon>Thermodesulfobacteriota</taxon>
        <taxon>Desulfovibrionia</taxon>
        <taxon>Desulfovibrionales</taxon>
        <taxon>Desulfoplanaceae</taxon>
        <taxon>Desulfoplanes</taxon>
    </lineage>
</organism>
<dbReference type="GO" id="GO:0046496">
    <property type="term" value="P:nicotinamide nucleotide metabolic process"/>
    <property type="evidence" value="ECO:0007669"/>
    <property type="project" value="UniProtKB-UniRule"/>
</dbReference>
<evidence type="ECO:0000256" key="18">
    <source>
        <dbReference type="HAMAP-Rule" id="MF_01966"/>
    </source>
</evidence>
<feature type="binding site" evidence="17">
    <location>
        <begin position="421"/>
        <end position="425"/>
    </location>
    <ligand>
        <name>AMP</name>
        <dbReference type="ChEBI" id="CHEBI:456215"/>
    </ligand>
</feature>
<keyword evidence="5 18" id="KW-0479">Metal-binding</keyword>
<dbReference type="InterPro" id="IPR004443">
    <property type="entry name" value="YjeF_N_dom"/>
</dbReference>
<feature type="binding site" evidence="17">
    <location>
        <position position="333"/>
    </location>
    <ligand>
        <name>(6S)-NADPHX</name>
        <dbReference type="ChEBI" id="CHEBI:64076"/>
    </ligand>
</feature>
<comment type="similarity">
    <text evidence="3 19">In the N-terminal section; belongs to the NnrE/AIBP family.</text>
</comment>
<evidence type="ECO:0000313" key="22">
    <source>
        <dbReference type="EMBL" id="GAU08946.1"/>
    </source>
</evidence>
<dbReference type="GO" id="GO:0052855">
    <property type="term" value="F:ADP-dependent NAD(P)H-hydrate dehydratase activity"/>
    <property type="evidence" value="ECO:0007669"/>
    <property type="project" value="UniProtKB-UniRule"/>
</dbReference>
<dbReference type="STRING" id="1592317.DPF_1665"/>
<evidence type="ECO:0000256" key="9">
    <source>
        <dbReference type="ARBA" id="ARBA00022958"/>
    </source>
</evidence>
<accession>A0A194AIP6</accession>